<organism evidence="3 4">
    <name type="scientific">Crenobacter luteus</name>
    <dbReference type="NCBI Taxonomy" id="1452487"/>
    <lineage>
        <taxon>Bacteria</taxon>
        <taxon>Pseudomonadati</taxon>
        <taxon>Pseudomonadota</taxon>
        <taxon>Betaproteobacteria</taxon>
        <taxon>Neisseriales</taxon>
        <taxon>Neisseriaceae</taxon>
        <taxon>Crenobacter</taxon>
    </lineage>
</organism>
<protein>
    <submittedName>
        <fullName evidence="3">Uncharacterized protein</fullName>
    </submittedName>
</protein>
<name>A0A165FKW7_9NEIS</name>
<dbReference type="InterPro" id="IPR025205">
    <property type="entry name" value="PilX/PilW_C"/>
</dbReference>
<dbReference type="STRING" id="1452487.AVW16_08585"/>
<gene>
    <name evidence="3" type="ORF">AVW16_08585</name>
</gene>
<dbReference type="EMBL" id="LQQU01000013">
    <property type="protein sequence ID" value="KZE33582.1"/>
    <property type="molecule type" value="Genomic_DNA"/>
</dbReference>
<evidence type="ECO:0000259" key="1">
    <source>
        <dbReference type="Pfam" id="PF13681"/>
    </source>
</evidence>
<keyword evidence="4" id="KW-1185">Reference proteome</keyword>
<dbReference type="Pfam" id="PF13681">
    <property type="entry name" value="PilX"/>
    <property type="match status" value="1"/>
</dbReference>
<dbReference type="InterPro" id="IPR025746">
    <property type="entry name" value="PilX_N_dom"/>
</dbReference>
<dbReference type="Pfam" id="PF14341">
    <property type="entry name" value="PilX_N"/>
    <property type="match status" value="1"/>
</dbReference>
<evidence type="ECO:0000313" key="4">
    <source>
        <dbReference type="Proteomes" id="UP000076625"/>
    </source>
</evidence>
<feature type="domain" description="Type 4 fimbrial biogenesis protein PilX N-terminal" evidence="2">
    <location>
        <begin position="2"/>
        <end position="44"/>
    </location>
</feature>
<reference evidence="4" key="1">
    <citation type="submission" date="2016-01" db="EMBL/GenBank/DDBJ databases">
        <title>Draft genome of Chromobacterium sp. F49.</title>
        <authorList>
            <person name="Hong K.W."/>
        </authorList>
    </citation>
    <scope>NUCLEOTIDE SEQUENCE [LARGE SCALE GENOMIC DNA]</scope>
    <source>
        <strain evidence="4">CN10</strain>
    </source>
</reference>
<sequence length="187" mass="20586">MLVISLVLLLAFTLVILGSGQQLLVEQRIGSNQSDRQKAFQLAQLTLAEGEKYVDAQNAGWSSSPDAFSAPYCDKEGLEGLCNKNGGDQPAWERKSEQQPFGVLHPCGKAREYASINPQGKTPIGCNKGKVTPGTVTWANPRYIVELLDEHYSDSKVSGRLYRITARAWGKNQSTQVTLQSHYVVPY</sequence>
<comment type="caution">
    <text evidence="3">The sequence shown here is derived from an EMBL/GenBank/DDBJ whole genome shotgun (WGS) entry which is preliminary data.</text>
</comment>
<evidence type="ECO:0000259" key="2">
    <source>
        <dbReference type="Pfam" id="PF14341"/>
    </source>
</evidence>
<dbReference type="RefSeq" id="WP_066611009.1">
    <property type="nucleotide sequence ID" value="NZ_LQQU01000013.1"/>
</dbReference>
<dbReference type="Proteomes" id="UP000076625">
    <property type="component" value="Unassembled WGS sequence"/>
</dbReference>
<proteinExistence type="predicted"/>
<feature type="domain" description="PilX/PilW C-terminal" evidence="1">
    <location>
        <begin position="80"/>
        <end position="184"/>
    </location>
</feature>
<dbReference type="AlphaFoldDB" id="A0A165FKW7"/>
<evidence type="ECO:0000313" key="3">
    <source>
        <dbReference type="EMBL" id="KZE33582.1"/>
    </source>
</evidence>
<accession>A0A165FKW7</accession>